<name>A0A5J6VM77_9VIRU</name>
<reference evidence="1" key="1">
    <citation type="journal article" date="2019" name="Philos. Trans. R. Soc. Lond., B, Biol. Sci.">
        <title>Targeted metagenomic recovery of four divergent viruses reveals shared and distinctive characteristics of giant viruses of marine eukaryotes.</title>
        <authorList>
            <person name="Needham D.M."/>
            <person name="Poirier C."/>
            <person name="Hehenberger E."/>
            <person name="Jimenez V."/>
            <person name="Swalwell J.E."/>
            <person name="Santoro A.E."/>
            <person name="Worden A.Z."/>
        </authorList>
    </citation>
    <scope>NUCLEOTIDE SEQUENCE</scope>
    <source>
        <strain evidence="1">OPacV-421</strain>
    </source>
</reference>
<sequence length="72" mass="8363">MNVFKCLMFIFIAAIVFQYVNLDVENINKFNIHPNSTSSELIYHEQSLYPANSNTLYLTKPSNNEKITPYNT</sequence>
<dbReference type="EMBL" id="MN448296">
    <property type="protein sequence ID" value="QFG75008.1"/>
    <property type="molecule type" value="Genomic_DNA"/>
</dbReference>
<organism evidence="1">
    <name type="scientific">Megaviridae environmental sample</name>
    <dbReference type="NCBI Taxonomy" id="1737588"/>
    <lineage>
        <taxon>Viruses</taxon>
        <taxon>Varidnaviria</taxon>
        <taxon>Bamfordvirae</taxon>
        <taxon>Nucleocytoviricota</taxon>
        <taxon>Megaviricetes</taxon>
        <taxon>Imitervirales</taxon>
        <taxon>Mimiviridae</taxon>
        <taxon>environmental samples</taxon>
    </lineage>
</organism>
<accession>A0A5J6VM77</accession>
<proteinExistence type="predicted"/>
<evidence type="ECO:0000313" key="1">
    <source>
        <dbReference type="EMBL" id="QFG75008.1"/>
    </source>
</evidence>
<protein>
    <submittedName>
        <fullName evidence="1">Uncharacterized protein</fullName>
    </submittedName>
</protein>